<evidence type="ECO:0000313" key="1">
    <source>
        <dbReference type="EMBL" id="KGT94277.1"/>
    </source>
</evidence>
<keyword evidence="2" id="KW-1185">Reference proteome</keyword>
<reference evidence="1 2" key="1">
    <citation type="submission" date="2014-10" db="EMBL/GenBank/DDBJ databases">
        <title>Genome sequence of Erwinia typographi M043b.</title>
        <authorList>
            <person name="Chan K.-G."/>
            <person name="Tan W.-S."/>
        </authorList>
    </citation>
    <scope>NUCLEOTIDE SEQUENCE [LARGE SCALE GENOMIC DNA]</scope>
    <source>
        <strain evidence="1 2">M043b</strain>
    </source>
</reference>
<protein>
    <submittedName>
        <fullName evidence="1">Uncharacterized protein</fullName>
    </submittedName>
</protein>
<dbReference type="AlphaFoldDB" id="A0A0A3Z5A9"/>
<dbReference type="EMBL" id="JRUQ01000028">
    <property type="protein sequence ID" value="KGT94277.1"/>
    <property type="molecule type" value="Genomic_DNA"/>
</dbReference>
<accession>A0A0A3Z5A9</accession>
<evidence type="ECO:0000313" key="2">
    <source>
        <dbReference type="Proteomes" id="UP000030351"/>
    </source>
</evidence>
<gene>
    <name evidence="1" type="ORF">NG99_08950</name>
</gene>
<dbReference type="Proteomes" id="UP000030351">
    <property type="component" value="Unassembled WGS sequence"/>
</dbReference>
<dbReference type="STRING" id="371042.NG99_08950"/>
<name>A0A0A3Z5A9_9GAMM</name>
<proteinExistence type="predicted"/>
<comment type="caution">
    <text evidence="1">The sequence shown here is derived from an EMBL/GenBank/DDBJ whole genome shotgun (WGS) entry which is preliminary data.</text>
</comment>
<organism evidence="1 2">
    <name type="scientific">Erwinia typographi</name>
    <dbReference type="NCBI Taxonomy" id="371042"/>
    <lineage>
        <taxon>Bacteria</taxon>
        <taxon>Pseudomonadati</taxon>
        <taxon>Pseudomonadota</taxon>
        <taxon>Gammaproteobacteria</taxon>
        <taxon>Enterobacterales</taxon>
        <taxon>Erwiniaceae</taxon>
        <taxon>Erwinia</taxon>
    </lineage>
</organism>
<sequence length="271" mass="30727">MSKFSYDDFIRFSKTFSEQQSNCLDNNSIFYIIQEINLADQQYLKKLRSSSVTFDGDAESNRQMKYDDGYRSWAQQSIRSIPFYAELHKQRTNSLSLGLSIVSAAIPIARNFYKGNPINLISPVIASAVTNKIFDTVKSLNVYSISELNILTILLNKLSGFKIDLINLFESFSQSLDKNNAWPSNGTKTLTKNQFLDVLSNQGLQYRAHEISSEFMEWVNKSLSSPHKIMFSDQESSIFISGGDVLFVEPGVNIKKSQQIKSILNAIDNYS</sequence>